<evidence type="ECO:0000259" key="4">
    <source>
        <dbReference type="Pfam" id="PF04824"/>
    </source>
</evidence>
<reference evidence="6 7" key="1">
    <citation type="submission" date="2015-07" db="EMBL/GenBank/DDBJ databases">
        <title>The genome of the fungus Escovopsis weberi, a specialized disease agent of ant agriculture.</title>
        <authorList>
            <person name="de Man T.J."/>
            <person name="Stajich J.E."/>
            <person name="Kubicek C.P."/>
            <person name="Chenthamara K."/>
            <person name="Atanasova L."/>
            <person name="Druzhinina I.S."/>
            <person name="Birnbaum S."/>
            <person name="Barribeau S.M."/>
            <person name="Teiling C."/>
            <person name="Suen G."/>
            <person name="Currie C."/>
            <person name="Gerardo N.M."/>
        </authorList>
    </citation>
    <scope>NUCLEOTIDE SEQUENCE [LARGE SCALE GENOMIC DNA]</scope>
</reference>
<evidence type="ECO:0000313" key="6">
    <source>
        <dbReference type="EMBL" id="KOS20716.1"/>
    </source>
</evidence>
<feature type="region of interest" description="Disordered" evidence="3">
    <location>
        <begin position="306"/>
        <end position="331"/>
    </location>
</feature>
<keyword evidence="2" id="KW-0539">Nucleus</keyword>
<evidence type="ECO:0000259" key="5">
    <source>
        <dbReference type="Pfam" id="PF04825"/>
    </source>
</evidence>
<dbReference type="OrthoDB" id="5427633at2759"/>
<evidence type="ECO:0000256" key="1">
    <source>
        <dbReference type="ARBA" id="ARBA00004123"/>
    </source>
</evidence>
<name>A0A0M8MWD7_ESCWE</name>
<feature type="compositionally biased region" description="Polar residues" evidence="3">
    <location>
        <begin position="306"/>
        <end position="315"/>
    </location>
</feature>
<dbReference type="PANTHER" id="PTHR12585:SF70">
    <property type="entry name" value="RAD21_REC8 N TERMINAL DOMAIN PROTEIN (AFU_ORTHOLOGUE AFUA_6G02900)"/>
    <property type="match status" value="1"/>
</dbReference>
<feature type="compositionally biased region" description="Polar residues" evidence="3">
    <location>
        <begin position="532"/>
        <end position="544"/>
    </location>
</feature>
<keyword evidence="7" id="KW-1185">Reference proteome</keyword>
<dbReference type="STRING" id="150374.A0A0M8MWD7"/>
<accession>A0A0M8MWD7</accession>
<feature type="region of interest" description="Disordered" evidence="3">
    <location>
        <begin position="498"/>
        <end position="546"/>
    </location>
</feature>
<dbReference type="Proteomes" id="UP000053831">
    <property type="component" value="Unassembled WGS sequence"/>
</dbReference>
<organism evidence="6 7">
    <name type="scientific">Escovopsis weberi</name>
    <dbReference type="NCBI Taxonomy" id="150374"/>
    <lineage>
        <taxon>Eukaryota</taxon>
        <taxon>Fungi</taxon>
        <taxon>Dikarya</taxon>
        <taxon>Ascomycota</taxon>
        <taxon>Pezizomycotina</taxon>
        <taxon>Sordariomycetes</taxon>
        <taxon>Hypocreomycetidae</taxon>
        <taxon>Hypocreales</taxon>
        <taxon>Hypocreaceae</taxon>
        <taxon>Escovopsis</taxon>
    </lineage>
</organism>
<dbReference type="EMBL" id="LGSR01000013">
    <property type="protein sequence ID" value="KOS20716.1"/>
    <property type="molecule type" value="Genomic_DNA"/>
</dbReference>
<dbReference type="InterPro" id="IPR039781">
    <property type="entry name" value="Rad21/Rec8-like"/>
</dbReference>
<dbReference type="GO" id="GO:0005634">
    <property type="term" value="C:nucleus"/>
    <property type="evidence" value="ECO:0007669"/>
    <property type="project" value="UniProtKB-SubCell"/>
</dbReference>
<dbReference type="PANTHER" id="PTHR12585">
    <property type="entry name" value="SCC1 / RAD21 FAMILY MEMBER"/>
    <property type="match status" value="1"/>
</dbReference>
<comment type="caution">
    <text evidence="6">The sequence shown here is derived from an EMBL/GenBank/DDBJ whole genome shotgun (WGS) entry which is preliminary data.</text>
</comment>
<protein>
    <submittedName>
        <fullName evidence="6">Meiotic recombination protein rec8</fullName>
    </submittedName>
</protein>
<evidence type="ECO:0000256" key="3">
    <source>
        <dbReference type="SAM" id="MobiDB-lite"/>
    </source>
</evidence>
<dbReference type="GO" id="GO:0003682">
    <property type="term" value="F:chromatin binding"/>
    <property type="evidence" value="ECO:0007669"/>
    <property type="project" value="TreeGrafter"/>
</dbReference>
<comment type="subcellular location">
    <subcellularLocation>
        <location evidence="1">Nucleus</location>
    </subcellularLocation>
</comment>
<sequence length="700" mass="76232">MFYSHEILSNRQYGVATIWLVATVGKENQRRLTKRAIQEVNVPKACEKILDPGAPLALRLQGNLLYGVSRVFSQQCGYVLTAAEKTQSDMVTFFRIMQTSDIDSHAGKTKRRNIVLEDDPSFDLMSSLPNLDQLKWDKDTVLPRSQGSSAADVSQFTPLGSIQSASFPGCKSALINLELPSSSHSAANCRVPSEFGQQSPLFPKTAGGTINMPEFQPFVDDELDPVSGVGLEFDADGNLIGIAQEPELPQLPGDGHQIHQQLAMATVARRQAGDEETGGLVLGEDDACPLDLGEPALPDAPAFPISTRQGSHDPSPTQPVAPEAGEVEQASARNIRKRRVKNMNFLDAEISVPRKQVNEWIGLYVDNMEAVNNRSNKTTLSQAKKNAFVFLYGNGIADIGAFRGAGGYSHPLAVDFSGKSLQQRLMGEEPDAPDTEPPATRRGRRRNSDEAFEADQEIDQDRPIARQRLDGEAELGRGDDHMEEGHIVLDDLSFPEMGMEPAPHLEDRHSSSVMPWSRPGSVVPGSSVRGSAQKQKTAPSSLFGTGNAYHTIDRYSDPAEPPFNLGDFASHGSSSRVDGSLGLLDLDAAVGGHPAAGHLDVASQDFLDFAKEQTVKKGKALREDKQNRRWVEFGELVDPEVHSRNVAAQAFLHVLSLATKNAICVKQEGEKDMVPFGTIRLGLDVSKEMREQAELEDELA</sequence>
<dbReference type="Pfam" id="PF04825">
    <property type="entry name" value="Rad21_Rec8_N"/>
    <property type="match status" value="1"/>
</dbReference>
<gene>
    <name evidence="6" type="ORF">ESCO_004145</name>
</gene>
<feature type="domain" description="Rad21/Rec8-like protein C-terminal eukaryotic" evidence="4">
    <location>
        <begin position="642"/>
        <end position="668"/>
    </location>
</feature>
<dbReference type="AlphaFoldDB" id="A0A0M8MWD7"/>
<feature type="region of interest" description="Disordered" evidence="3">
    <location>
        <begin position="423"/>
        <end position="466"/>
    </location>
</feature>
<dbReference type="CDD" id="cd21790">
    <property type="entry name" value="Rad21_Rec8_M_ScRec8p-like"/>
    <property type="match status" value="1"/>
</dbReference>
<feature type="compositionally biased region" description="Low complexity" evidence="3">
    <location>
        <begin position="517"/>
        <end position="531"/>
    </location>
</feature>
<dbReference type="InterPro" id="IPR006910">
    <property type="entry name" value="Rad21_Rec8_N"/>
</dbReference>
<dbReference type="Pfam" id="PF04824">
    <property type="entry name" value="Rad21_Rec8"/>
    <property type="match status" value="1"/>
</dbReference>
<feature type="domain" description="Rad21/Rec8-like protein N-terminal" evidence="5">
    <location>
        <begin position="1"/>
        <end position="111"/>
    </location>
</feature>
<proteinExistence type="predicted"/>
<dbReference type="GO" id="GO:0007064">
    <property type="term" value="P:mitotic sister chromatid cohesion"/>
    <property type="evidence" value="ECO:0007669"/>
    <property type="project" value="TreeGrafter"/>
</dbReference>
<dbReference type="InterPro" id="IPR006909">
    <property type="entry name" value="Rad21/Rec8_C_eu"/>
</dbReference>
<dbReference type="CDD" id="cd21789">
    <property type="entry name" value="Rad21_Rec8_M_SpRec8p-like"/>
    <property type="match status" value="1"/>
</dbReference>
<evidence type="ECO:0000313" key="7">
    <source>
        <dbReference type="Proteomes" id="UP000053831"/>
    </source>
</evidence>
<dbReference type="GO" id="GO:0030892">
    <property type="term" value="C:mitotic cohesin complex"/>
    <property type="evidence" value="ECO:0007669"/>
    <property type="project" value="TreeGrafter"/>
</dbReference>
<evidence type="ECO:0000256" key="2">
    <source>
        <dbReference type="ARBA" id="ARBA00023242"/>
    </source>
</evidence>